<comment type="caution">
    <text evidence="1">The sequence shown here is derived from an EMBL/GenBank/DDBJ whole genome shotgun (WGS) entry which is preliminary data.</text>
</comment>
<dbReference type="PATRIC" id="fig|1129367.4.peg.4224"/>
<gene>
    <name evidence="1" type="ORF">N479_20750</name>
</gene>
<evidence type="ECO:0000313" key="1">
    <source>
        <dbReference type="EMBL" id="KKE81928.1"/>
    </source>
</evidence>
<dbReference type="EMBL" id="AUXW01000174">
    <property type="protein sequence ID" value="KKE81928.1"/>
    <property type="molecule type" value="Genomic_DNA"/>
</dbReference>
<protein>
    <submittedName>
        <fullName evidence="1">Uncharacterized protein</fullName>
    </submittedName>
</protein>
<organism evidence="1 2">
    <name type="scientific">Pseudoalteromonas luteoviolacea S4054</name>
    <dbReference type="NCBI Taxonomy" id="1129367"/>
    <lineage>
        <taxon>Bacteria</taxon>
        <taxon>Pseudomonadati</taxon>
        <taxon>Pseudomonadota</taxon>
        <taxon>Gammaproteobacteria</taxon>
        <taxon>Alteromonadales</taxon>
        <taxon>Pseudoalteromonadaceae</taxon>
        <taxon>Pseudoalteromonas</taxon>
    </lineage>
</organism>
<accession>A0A0F6A741</accession>
<dbReference type="RefSeq" id="WP_046357630.1">
    <property type="nucleotide sequence ID" value="NZ_AUXW01000174.1"/>
</dbReference>
<dbReference type="Proteomes" id="UP000033434">
    <property type="component" value="Unassembled WGS sequence"/>
</dbReference>
<name>A0A0F6A741_9GAMM</name>
<proteinExistence type="predicted"/>
<dbReference type="PROSITE" id="PS51257">
    <property type="entry name" value="PROKAR_LIPOPROTEIN"/>
    <property type="match status" value="1"/>
</dbReference>
<reference evidence="1 2" key="1">
    <citation type="journal article" date="2015" name="BMC Genomics">
        <title>Genome mining reveals unlocked bioactive potential of marine Gram-negative bacteria.</title>
        <authorList>
            <person name="Machado H."/>
            <person name="Sonnenschein E.C."/>
            <person name="Melchiorsen J."/>
            <person name="Gram L."/>
        </authorList>
    </citation>
    <scope>NUCLEOTIDE SEQUENCE [LARGE SCALE GENOMIC DNA]</scope>
    <source>
        <strain evidence="1 2">S4054</strain>
    </source>
</reference>
<evidence type="ECO:0000313" key="2">
    <source>
        <dbReference type="Proteomes" id="UP000033434"/>
    </source>
</evidence>
<sequence length="94" mass="10890">MHHLKLFCLAFLFTFLVGCSNERIEISNDVKLFASIPDGAREFEVEVLIIIPKGEVLKVNSRDYMKDFMVIGVTYRDVEGFVIFDSRKMQLIQN</sequence>
<dbReference type="AlphaFoldDB" id="A0A0F6A741"/>